<reference evidence="2 3" key="1">
    <citation type="journal article" date="2020" name="Microorganisms">
        <title>Osmotic Adaptation and Compatible Solute Biosynthesis of Phototrophic Bacteria as Revealed from Genome Analyses.</title>
        <authorList>
            <person name="Imhoff J.F."/>
            <person name="Rahn T."/>
            <person name="Kunzel S."/>
            <person name="Keller A."/>
            <person name="Neulinger S.C."/>
        </authorList>
    </citation>
    <scope>NUCLEOTIDE SEQUENCE [LARGE SCALE GENOMIC DNA]</scope>
    <source>
        <strain evidence="2 3">DSM 6210</strain>
    </source>
</reference>
<name>A0ABS1CK02_9GAMM</name>
<protein>
    <recommendedName>
        <fullName evidence="1">Phasin domain-containing protein</fullName>
    </recommendedName>
</protein>
<proteinExistence type="predicted"/>
<gene>
    <name evidence="2" type="ORF">CKO31_13905</name>
</gene>
<organism evidence="2 3">
    <name type="scientific">Thiohalocapsa halophila</name>
    <dbReference type="NCBI Taxonomy" id="69359"/>
    <lineage>
        <taxon>Bacteria</taxon>
        <taxon>Pseudomonadati</taxon>
        <taxon>Pseudomonadota</taxon>
        <taxon>Gammaproteobacteria</taxon>
        <taxon>Chromatiales</taxon>
        <taxon>Chromatiaceae</taxon>
        <taxon>Thiohalocapsa</taxon>
    </lineage>
</organism>
<dbReference type="EMBL" id="NRRV01000032">
    <property type="protein sequence ID" value="MBK1631809.1"/>
    <property type="molecule type" value="Genomic_DNA"/>
</dbReference>
<comment type="caution">
    <text evidence="2">The sequence shown here is derived from an EMBL/GenBank/DDBJ whole genome shotgun (WGS) entry which is preliminary data.</text>
</comment>
<dbReference type="RefSeq" id="WP_200238606.1">
    <property type="nucleotide sequence ID" value="NZ_NRRV01000032.1"/>
</dbReference>
<evidence type="ECO:0000313" key="3">
    <source>
        <dbReference type="Proteomes" id="UP000748752"/>
    </source>
</evidence>
<feature type="domain" description="Phasin" evidence="1">
    <location>
        <begin position="11"/>
        <end position="100"/>
    </location>
</feature>
<accession>A0ABS1CK02</accession>
<sequence>MSSQDVMKTYNDLTDQNVDRINALGELNLKVAEKMASRQMDVMNLFMEQGVRMMKLATEAKGYSELYKGQVDMAREMSEKLMGESKTNMALAGEIRDDYRGWLDAAMADVKDGSTAVRNAVTA</sequence>
<dbReference type="Pfam" id="PF09361">
    <property type="entry name" value="Phasin_2"/>
    <property type="match status" value="1"/>
</dbReference>
<evidence type="ECO:0000313" key="2">
    <source>
        <dbReference type="EMBL" id="MBK1631809.1"/>
    </source>
</evidence>
<keyword evidence="3" id="KW-1185">Reference proteome</keyword>
<dbReference type="InterPro" id="IPR018968">
    <property type="entry name" value="Phasin"/>
</dbReference>
<dbReference type="Proteomes" id="UP000748752">
    <property type="component" value="Unassembled WGS sequence"/>
</dbReference>
<evidence type="ECO:0000259" key="1">
    <source>
        <dbReference type="Pfam" id="PF09361"/>
    </source>
</evidence>